<evidence type="ECO:0000313" key="4">
    <source>
        <dbReference type="EMBL" id="KAL1542201.1"/>
    </source>
</evidence>
<dbReference type="Proteomes" id="UP001567538">
    <property type="component" value="Unassembled WGS sequence"/>
</dbReference>
<name>A0ABD1GGT8_SALDI</name>
<dbReference type="AlphaFoldDB" id="A0ABD1GGT8"/>
<keyword evidence="5" id="KW-1185">Reference proteome</keyword>
<dbReference type="SMART" id="SM00239">
    <property type="entry name" value="C2"/>
    <property type="match status" value="1"/>
</dbReference>
<gene>
    <name evidence="4" type="ORF">AAHA92_26328</name>
</gene>
<keyword evidence="1" id="KW-0479">Metal-binding</keyword>
<dbReference type="PANTHER" id="PTHR46502">
    <property type="entry name" value="C2 DOMAIN-CONTAINING"/>
    <property type="match status" value="1"/>
</dbReference>
<dbReference type="GO" id="GO:0046872">
    <property type="term" value="F:metal ion binding"/>
    <property type="evidence" value="ECO:0007669"/>
    <property type="project" value="UniProtKB-KW"/>
</dbReference>
<evidence type="ECO:0000313" key="5">
    <source>
        <dbReference type="Proteomes" id="UP001567538"/>
    </source>
</evidence>
<dbReference type="EMBL" id="JBEAFC010000009">
    <property type="protein sequence ID" value="KAL1542201.1"/>
    <property type="molecule type" value="Genomic_DNA"/>
</dbReference>
<dbReference type="SUPFAM" id="SSF49562">
    <property type="entry name" value="C2 domain (Calcium/lipid-binding domain, CaLB)"/>
    <property type="match status" value="1"/>
</dbReference>
<evidence type="ECO:0000256" key="2">
    <source>
        <dbReference type="ARBA" id="ARBA00022837"/>
    </source>
</evidence>
<comment type="caution">
    <text evidence="4">The sequence shown here is derived from an EMBL/GenBank/DDBJ whole genome shotgun (WGS) entry which is preliminary data.</text>
</comment>
<dbReference type="Gene3D" id="2.60.40.150">
    <property type="entry name" value="C2 domain"/>
    <property type="match status" value="1"/>
</dbReference>
<evidence type="ECO:0000256" key="1">
    <source>
        <dbReference type="ARBA" id="ARBA00022723"/>
    </source>
</evidence>
<reference evidence="4 5" key="1">
    <citation type="submission" date="2024-06" db="EMBL/GenBank/DDBJ databases">
        <title>A chromosome level genome sequence of Diviner's sage (Salvia divinorum).</title>
        <authorList>
            <person name="Ford S.A."/>
            <person name="Ro D.-K."/>
            <person name="Ness R.W."/>
            <person name="Phillips M.A."/>
        </authorList>
    </citation>
    <scope>NUCLEOTIDE SEQUENCE [LARGE SCALE GENOMIC DNA]</scope>
    <source>
        <strain evidence="4">SAF-2024a</strain>
        <tissue evidence="4">Leaf</tissue>
    </source>
</reference>
<sequence length="164" mass="19046">MGVGVMEVKLIGAKGLKRTDFLGKIDPYVVIQFRDEEYTSTTAKGRRPVWNEEFKFRVELPSLHGSDDNQNNYKIFLRVFDRDTCRKDDFLGQSTIYVKDLIEIGLEKGKADLGTQKFRVILNDLSYHGEIQVVITFTAKSEADQSEYLVEKENNGFFSWRRYL</sequence>
<accession>A0ABD1GGT8</accession>
<dbReference type="PANTHER" id="PTHR46502:SF15">
    <property type="entry name" value="16 KDA PHLOEM PROTEIN 1"/>
    <property type="match status" value="1"/>
</dbReference>
<organism evidence="4 5">
    <name type="scientific">Salvia divinorum</name>
    <name type="common">Maria pastora</name>
    <name type="synonym">Diviner's sage</name>
    <dbReference type="NCBI Taxonomy" id="28513"/>
    <lineage>
        <taxon>Eukaryota</taxon>
        <taxon>Viridiplantae</taxon>
        <taxon>Streptophyta</taxon>
        <taxon>Embryophyta</taxon>
        <taxon>Tracheophyta</taxon>
        <taxon>Spermatophyta</taxon>
        <taxon>Magnoliopsida</taxon>
        <taxon>eudicotyledons</taxon>
        <taxon>Gunneridae</taxon>
        <taxon>Pentapetalae</taxon>
        <taxon>asterids</taxon>
        <taxon>lamiids</taxon>
        <taxon>Lamiales</taxon>
        <taxon>Lamiaceae</taxon>
        <taxon>Nepetoideae</taxon>
        <taxon>Mentheae</taxon>
        <taxon>Salviinae</taxon>
        <taxon>Salvia</taxon>
        <taxon>Salvia subgen. Calosphace</taxon>
    </lineage>
</organism>
<dbReference type="InterPro" id="IPR000008">
    <property type="entry name" value="C2_dom"/>
</dbReference>
<keyword evidence="2" id="KW-0106">Calcium</keyword>
<proteinExistence type="predicted"/>
<feature type="domain" description="C2" evidence="3">
    <location>
        <begin position="1"/>
        <end position="115"/>
    </location>
</feature>
<dbReference type="PROSITE" id="PS50004">
    <property type="entry name" value="C2"/>
    <property type="match status" value="1"/>
</dbReference>
<evidence type="ECO:0000259" key="3">
    <source>
        <dbReference type="PROSITE" id="PS50004"/>
    </source>
</evidence>
<protein>
    <submittedName>
        <fullName evidence="4">16 kDa phloem protein 1 isoform X1</fullName>
    </submittedName>
</protein>
<dbReference type="InterPro" id="IPR035892">
    <property type="entry name" value="C2_domain_sf"/>
</dbReference>
<dbReference type="Pfam" id="PF00168">
    <property type="entry name" value="C2"/>
    <property type="match status" value="1"/>
</dbReference>